<reference evidence="1" key="1">
    <citation type="submission" date="2023-10" db="EMBL/GenBank/DDBJ databases">
        <authorList>
            <person name="Chen Y."/>
            <person name="Shah S."/>
            <person name="Dougan E. K."/>
            <person name="Thang M."/>
            <person name="Chan C."/>
        </authorList>
    </citation>
    <scope>NUCLEOTIDE SEQUENCE [LARGE SCALE GENOMIC DNA]</scope>
</reference>
<accession>A0ABN9T0V7</accession>
<evidence type="ECO:0000313" key="2">
    <source>
        <dbReference type="Proteomes" id="UP001189429"/>
    </source>
</evidence>
<name>A0ABN9T0V7_9DINO</name>
<dbReference type="EMBL" id="CAUYUJ010014219">
    <property type="protein sequence ID" value="CAK0838389.1"/>
    <property type="molecule type" value="Genomic_DNA"/>
</dbReference>
<sequence length="132" mass="13404">MSWLLKMQGCPRLDQFEGRRETLSLGGDAACEQDEAALLQQAALGAASAGERRLEGMAGPGGACAQGTQNCHIPQPGGTGFQVVCPGTGICPTSEECGTQASPKHCGGTQLCQVGKCQVVCPNNGPTCPASV</sequence>
<organism evidence="1 2">
    <name type="scientific">Prorocentrum cordatum</name>
    <dbReference type="NCBI Taxonomy" id="2364126"/>
    <lineage>
        <taxon>Eukaryota</taxon>
        <taxon>Sar</taxon>
        <taxon>Alveolata</taxon>
        <taxon>Dinophyceae</taxon>
        <taxon>Prorocentrales</taxon>
        <taxon>Prorocentraceae</taxon>
        <taxon>Prorocentrum</taxon>
    </lineage>
</organism>
<keyword evidence="2" id="KW-1185">Reference proteome</keyword>
<proteinExistence type="predicted"/>
<comment type="caution">
    <text evidence="1">The sequence shown here is derived from an EMBL/GenBank/DDBJ whole genome shotgun (WGS) entry which is preliminary data.</text>
</comment>
<dbReference type="Proteomes" id="UP001189429">
    <property type="component" value="Unassembled WGS sequence"/>
</dbReference>
<gene>
    <name evidence="1" type="ORF">PCOR1329_LOCUS34343</name>
</gene>
<protein>
    <submittedName>
        <fullName evidence="1">Uncharacterized protein</fullName>
    </submittedName>
</protein>
<evidence type="ECO:0000313" key="1">
    <source>
        <dbReference type="EMBL" id="CAK0838389.1"/>
    </source>
</evidence>